<feature type="domain" description="Chitin-binding type-4" evidence="9">
    <location>
        <begin position="21"/>
        <end position="299"/>
    </location>
</feature>
<reference evidence="10" key="1">
    <citation type="submission" date="2023-01" db="EMBL/GenBank/DDBJ databases">
        <title>Metagenome sequencing of chrysophaentin producing Chrysophaeum taylorii.</title>
        <authorList>
            <person name="Davison J."/>
            <person name="Bewley C."/>
        </authorList>
    </citation>
    <scope>NUCLEOTIDE SEQUENCE</scope>
    <source>
        <strain evidence="10">NIES-1699</strain>
    </source>
</reference>
<dbReference type="Pfam" id="PF03067">
    <property type="entry name" value="LPMO_10"/>
    <property type="match status" value="1"/>
</dbReference>
<evidence type="ECO:0000256" key="6">
    <source>
        <dbReference type="ARBA" id="ARBA00034311"/>
    </source>
</evidence>
<evidence type="ECO:0000256" key="7">
    <source>
        <dbReference type="SAM" id="MobiDB-lite"/>
    </source>
</evidence>
<dbReference type="AlphaFoldDB" id="A0AAD7UCQ2"/>
<feature type="signal peptide" evidence="8">
    <location>
        <begin position="1"/>
        <end position="20"/>
    </location>
</feature>
<dbReference type="EMBL" id="JAQMWT010000376">
    <property type="protein sequence ID" value="KAJ8602561.1"/>
    <property type="molecule type" value="Genomic_DNA"/>
</dbReference>
<dbReference type="InterPro" id="IPR004302">
    <property type="entry name" value="Cellulose/chitin-bd_N"/>
</dbReference>
<gene>
    <name evidence="10" type="ORF">CTAYLR_008751</name>
</gene>
<evidence type="ECO:0000256" key="5">
    <source>
        <dbReference type="ARBA" id="ARBA00023180"/>
    </source>
</evidence>
<dbReference type="Proteomes" id="UP001230188">
    <property type="component" value="Unassembled WGS sequence"/>
</dbReference>
<evidence type="ECO:0000313" key="10">
    <source>
        <dbReference type="EMBL" id="KAJ8602561.1"/>
    </source>
</evidence>
<keyword evidence="4" id="KW-1015">Disulfide bond</keyword>
<keyword evidence="11" id="KW-1185">Reference proteome</keyword>
<evidence type="ECO:0000313" key="11">
    <source>
        <dbReference type="Proteomes" id="UP001230188"/>
    </source>
</evidence>
<keyword evidence="8" id="KW-0732">Signal</keyword>
<protein>
    <recommendedName>
        <fullName evidence="9">Chitin-binding type-4 domain-containing protein</fullName>
    </recommendedName>
</protein>
<evidence type="ECO:0000256" key="1">
    <source>
        <dbReference type="ARBA" id="ARBA00001973"/>
    </source>
</evidence>
<evidence type="ECO:0000256" key="3">
    <source>
        <dbReference type="ARBA" id="ARBA00023008"/>
    </source>
</evidence>
<accession>A0AAD7UCQ2</accession>
<dbReference type="InterPro" id="IPR052282">
    <property type="entry name" value="Starch-active_LPMO"/>
</dbReference>
<keyword evidence="2" id="KW-0479">Metal-binding</keyword>
<feature type="compositionally biased region" description="Low complexity" evidence="7">
    <location>
        <begin position="311"/>
        <end position="324"/>
    </location>
</feature>
<proteinExistence type="inferred from homology"/>
<comment type="caution">
    <text evidence="10">The sequence shown here is derived from an EMBL/GenBank/DDBJ whole genome shotgun (WGS) entry which is preliminary data.</text>
</comment>
<comment type="similarity">
    <text evidence="6">Belongs to the polysaccharide monooxygenase AA13 family.</text>
</comment>
<keyword evidence="3" id="KW-0186">Copper</keyword>
<sequence length="491" mass="53382">MLLLLLGFGFYLQFLGKARGHGFMLDPPSRNYQAWLQYGPEGPEFATRPELWELCPHCTLAKMDIDDMPAHGEYPGNRPFADPEATVSWTSETTPGLVFGVCGTEFNDPNNADVHGFNDYNLVPAGVAWGEYERTYVQGSEVTVEWCVDDGADHGGTFVYRYCTDPAVVASLRRAERPPDAETWAADMAAAEECFKEHVFYCDDTDQVCDIEPDCDPTWPCAGSQGKWNHCGHASEYGHSNPDKPYDCRNTDETCLNGQGRVVRKKIKIPSTMDVGPAIIHWRWDPHETLEVFTNCADVLIQPASSSGGVPTTTPAPEPTTTTTTTPVLLLLPTTTEPTSPLSLVPVPSLSPPMPSFSPPSIMPTPAPVVTTTTTLGLGEMYCSGGDDGDDLECLPAELNLACEETQSDSLRLGPNCESSIPINTACSGRAQEFVKDEDDPYCVCQPNHLGRCCQVDGRATCNYKGFLLEIGGGVCRCECDQGSPDSFCAT</sequence>
<dbReference type="PANTHER" id="PTHR36575:SF2">
    <property type="entry name" value="CHITIN-BINDING TYPE-4 DOMAIN-CONTAINING PROTEIN-RELATED"/>
    <property type="match status" value="1"/>
</dbReference>
<keyword evidence="5" id="KW-0325">Glycoprotein</keyword>
<name>A0AAD7UCQ2_9STRA</name>
<dbReference type="GO" id="GO:0046872">
    <property type="term" value="F:metal ion binding"/>
    <property type="evidence" value="ECO:0007669"/>
    <property type="project" value="UniProtKB-KW"/>
</dbReference>
<feature type="region of interest" description="Disordered" evidence="7">
    <location>
        <begin position="305"/>
        <end position="324"/>
    </location>
</feature>
<evidence type="ECO:0000259" key="9">
    <source>
        <dbReference type="Pfam" id="PF03067"/>
    </source>
</evidence>
<evidence type="ECO:0000256" key="8">
    <source>
        <dbReference type="SAM" id="SignalP"/>
    </source>
</evidence>
<comment type="cofactor">
    <cofactor evidence="1">
        <name>Cu(2+)</name>
        <dbReference type="ChEBI" id="CHEBI:29036"/>
    </cofactor>
</comment>
<feature type="chain" id="PRO_5042210976" description="Chitin-binding type-4 domain-containing protein" evidence="8">
    <location>
        <begin position="21"/>
        <end position="491"/>
    </location>
</feature>
<organism evidence="10 11">
    <name type="scientific">Chrysophaeum taylorii</name>
    <dbReference type="NCBI Taxonomy" id="2483200"/>
    <lineage>
        <taxon>Eukaryota</taxon>
        <taxon>Sar</taxon>
        <taxon>Stramenopiles</taxon>
        <taxon>Ochrophyta</taxon>
        <taxon>Pelagophyceae</taxon>
        <taxon>Pelagomonadales</taxon>
        <taxon>Pelagomonadaceae</taxon>
        <taxon>Chrysophaeum</taxon>
    </lineage>
</organism>
<evidence type="ECO:0000256" key="4">
    <source>
        <dbReference type="ARBA" id="ARBA00023157"/>
    </source>
</evidence>
<dbReference type="PANTHER" id="PTHR36575">
    <property type="entry name" value="BINDING PROTEIN, PUTATIVE (AFU_ORTHOLOGUE AFUA_1G14430)-RELATED"/>
    <property type="match status" value="1"/>
</dbReference>
<evidence type="ECO:0000256" key="2">
    <source>
        <dbReference type="ARBA" id="ARBA00022723"/>
    </source>
</evidence>